<comment type="caution">
    <text evidence="1">The sequence shown here is derived from an EMBL/GenBank/DDBJ whole genome shotgun (WGS) entry which is preliminary data.</text>
</comment>
<dbReference type="AlphaFoldDB" id="A0A1M3KXQ0"/>
<accession>A0A1M3KXQ0</accession>
<gene>
    <name evidence="1" type="ORF">BGO89_11680</name>
</gene>
<sequence length="234" mass="25468">MPHLGHSARILVATQDVATSLAAWLAIGFTLLAADESLPPTFARLTDGQVIVTLMQTTVSSPTLAYFNSDPELLHKELQAGNLGSMPVSPSELNVTGPGGMEMFVHRQPETKALRPTREGNPVLGYFDGMIVPVKDVAQEKTMAEMMGFIVTEEHAQPFPRVDMTDGHMSISLQQTAVAGRPLVYDGDLDDDTIADLQERCGDRCEVFRSPEGQPLFIRIVMPEGTTVLVMSDE</sequence>
<dbReference type="STRING" id="1895771.BGO89_11680"/>
<dbReference type="EMBL" id="MKVH01000024">
    <property type="protein sequence ID" value="OJX57155.1"/>
    <property type="molecule type" value="Genomic_DNA"/>
</dbReference>
<reference evidence="1 2" key="1">
    <citation type="submission" date="2016-09" db="EMBL/GenBank/DDBJ databases">
        <title>Genome-resolved meta-omics ties microbial dynamics to process performance in biotechnology for thiocyanate degradation.</title>
        <authorList>
            <person name="Kantor R.S."/>
            <person name="Huddy R.J."/>
            <person name="Iyer R."/>
            <person name="Thomas B.C."/>
            <person name="Brown C.T."/>
            <person name="Anantharaman K."/>
            <person name="Tringe S."/>
            <person name="Hettich R.L."/>
            <person name="Harrison S.T."/>
            <person name="Banfield J.F."/>
        </authorList>
    </citation>
    <scope>NUCLEOTIDE SEQUENCE [LARGE SCALE GENOMIC DNA]</scope>
    <source>
        <strain evidence="1">59-99</strain>
    </source>
</reference>
<dbReference type="Proteomes" id="UP000184233">
    <property type="component" value="Unassembled WGS sequence"/>
</dbReference>
<proteinExistence type="predicted"/>
<evidence type="ECO:0000313" key="2">
    <source>
        <dbReference type="Proteomes" id="UP000184233"/>
    </source>
</evidence>
<evidence type="ECO:0000313" key="1">
    <source>
        <dbReference type="EMBL" id="OJX57155.1"/>
    </source>
</evidence>
<protein>
    <recommendedName>
        <fullName evidence="3">Glyoxalase-like domain-containing protein</fullName>
    </recommendedName>
</protein>
<evidence type="ECO:0008006" key="3">
    <source>
        <dbReference type="Google" id="ProtNLM"/>
    </source>
</evidence>
<name>A0A1M3KXQ0_9BACT</name>
<organism evidence="1 2">
    <name type="scientific">Candidatus Kapaibacterium thiocyanatum</name>
    <dbReference type="NCBI Taxonomy" id="1895771"/>
    <lineage>
        <taxon>Bacteria</taxon>
        <taxon>Pseudomonadati</taxon>
        <taxon>Candidatus Kapaibacteriota</taxon>
        <taxon>Candidatus Kapaibacteriia</taxon>
        <taxon>Candidatus Kapaibacteriales</taxon>
        <taxon>Candidatus Kapaibacteriaceae</taxon>
        <taxon>Candidatus Kapaibacterium</taxon>
    </lineage>
</organism>